<protein>
    <submittedName>
        <fullName evidence="1">CxxC motif protein</fullName>
    </submittedName>
</protein>
<proteinExistence type="predicted"/>
<dbReference type="EMBL" id="MK310226">
    <property type="protein sequence ID" value="QBI90064.1"/>
    <property type="molecule type" value="Genomic_DNA"/>
</dbReference>
<accession>A0A481V8D1</accession>
<keyword evidence="2" id="KW-1185">Reference proteome</keyword>
<evidence type="ECO:0000313" key="1">
    <source>
        <dbReference type="EMBL" id="QBI90064.1"/>
    </source>
</evidence>
<evidence type="ECO:0000313" key="2">
    <source>
        <dbReference type="Proteomes" id="UP000294095"/>
    </source>
</evidence>
<name>A0A481V8D1_9CAUD</name>
<reference evidence="2" key="1">
    <citation type="journal article" date="2019" name="Genes (Basel)">
        <title>Halobacterium salinarum virus ChaoS9, a Novel Halovirus Related to PhiH1 and PhiCh1.</title>
        <authorList>
            <person name="Dyall-Smith M."/>
            <person name="Palm P."/>
            <person name="Wanner G."/>
            <person name="Witte A."/>
            <person name="Oesterhelt D."/>
            <person name="Pfeiffer F."/>
        </authorList>
    </citation>
    <scope>NUCLEOTIDE SEQUENCE [LARGE SCALE GENOMIC DNA]</scope>
</reference>
<dbReference type="Proteomes" id="UP000294095">
    <property type="component" value="Segment"/>
</dbReference>
<organism evidence="1 2">
    <name type="scientific">Halobacterium phage ChaoS9</name>
    <dbReference type="NCBI Taxonomy" id="2847105"/>
    <lineage>
        <taxon>Viruses</taxon>
        <taxon>Duplodnaviria</taxon>
        <taxon>Heunggongvirae</taxon>
        <taxon>Uroviricota</taxon>
        <taxon>Caudoviricetes</taxon>
        <taxon>Vertoviridae</taxon>
        <taxon>Chaovirus</taxon>
        <taxon>Chaovirus bigenum</taxon>
        <taxon>Chaovirus ChaoS9</taxon>
    </lineage>
</organism>
<gene>
    <name evidence="1" type="ORF">ChaoS9_295</name>
</gene>
<sequence length="62" mass="6898">MSGEASAVRCLVCSDTEDNPHHRTSVPEGYFEQNEHRWRETRGLTCSICGAKMVPEDGDSDV</sequence>